<evidence type="ECO:0000256" key="1">
    <source>
        <dbReference type="ARBA" id="ARBA00022574"/>
    </source>
</evidence>
<dbReference type="Pfam" id="PF00400">
    <property type="entry name" value="WD40"/>
    <property type="match status" value="1"/>
</dbReference>
<dbReference type="Proteomes" id="UP000023152">
    <property type="component" value="Unassembled WGS sequence"/>
</dbReference>
<evidence type="ECO:0000313" key="4">
    <source>
        <dbReference type="EMBL" id="ETO25076.1"/>
    </source>
</evidence>
<gene>
    <name evidence="4" type="ORF">RFI_12066</name>
</gene>
<dbReference type="PROSITE" id="PS00678">
    <property type="entry name" value="WD_REPEATS_1"/>
    <property type="match status" value="1"/>
</dbReference>
<dbReference type="InterPro" id="IPR036322">
    <property type="entry name" value="WD40_repeat_dom_sf"/>
</dbReference>
<dbReference type="SMART" id="SM00320">
    <property type="entry name" value="WD40"/>
    <property type="match status" value="1"/>
</dbReference>
<dbReference type="InterPro" id="IPR015943">
    <property type="entry name" value="WD40/YVTN_repeat-like_dom_sf"/>
</dbReference>
<keyword evidence="2" id="KW-0677">Repeat</keyword>
<evidence type="ECO:0000256" key="3">
    <source>
        <dbReference type="PROSITE-ProRule" id="PRU00221"/>
    </source>
</evidence>
<sequence>MELFVCDVDNSKQIQSLNGHSYVVYCVKFSSYHYQNYCQNVICSSSDDKIIRFWDLKHPNYVSCVSVSPLQSNNSNDNNKDKSVRLLYIRSNKQSQIFTICNEQ</sequence>
<dbReference type="InterPro" id="IPR019775">
    <property type="entry name" value="WD40_repeat_CS"/>
</dbReference>
<feature type="repeat" description="WD" evidence="3">
    <location>
        <begin position="17"/>
        <end position="64"/>
    </location>
</feature>
<dbReference type="Gene3D" id="2.130.10.10">
    <property type="entry name" value="YVTN repeat-like/Quinoprotein amine dehydrogenase"/>
    <property type="match status" value="1"/>
</dbReference>
<keyword evidence="1 3" id="KW-0853">WD repeat</keyword>
<name>X6NGF2_RETFI</name>
<protein>
    <submittedName>
        <fullName evidence="4">Uncharacterized protein</fullName>
    </submittedName>
</protein>
<dbReference type="InterPro" id="IPR001680">
    <property type="entry name" value="WD40_rpt"/>
</dbReference>
<keyword evidence="5" id="KW-1185">Reference proteome</keyword>
<accession>X6NGF2</accession>
<dbReference type="AlphaFoldDB" id="X6NGF2"/>
<dbReference type="EMBL" id="ASPP01008755">
    <property type="protein sequence ID" value="ETO25076.1"/>
    <property type="molecule type" value="Genomic_DNA"/>
</dbReference>
<dbReference type="PROSITE" id="PS50082">
    <property type="entry name" value="WD_REPEATS_2"/>
    <property type="match status" value="1"/>
</dbReference>
<evidence type="ECO:0000313" key="5">
    <source>
        <dbReference type="Proteomes" id="UP000023152"/>
    </source>
</evidence>
<evidence type="ECO:0000256" key="2">
    <source>
        <dbReference type="ARBA" id="ARBA00022737"/>
    </source>
</evidence>
<dbReference type="SUPFAM" id="SSF50978">
    <property type="entry name" value="WD40 repeat-like"/>
    <property type="match status" value="1"/>
</dbReference>
<proteinExistence type="predicted"/>
<comment type="caution">
    <text evidence="4">The sequence shown here is derived from an EMBL/GenBank/DDBJ whole genome shotgun (WGS) entry which is preliminary data.</text>
</comment>
<reference evidence="4 5" key="1">
    <citation type="journal article" date="2013" name="Curr. Biol.">
        <title>The Genome of the Foraminiferan Reticulomyxa filosa.</title>
        <authorList>
            <person name="Glockner G."/>
            <person name="Hulsmann N."/>
            <person name="Schleicher M."/>
            <person name="Noegel A.A."/>
            <person name="Eichinger L."/>
            <person name="Gallinger C."/>
            <person name="Pawlowski J."/>
            <person name="Sierra R."/>
            <person name="Euteneuer U."/>
            <person name="Pillet L."/>
            <person name="Moustafa A."/>
            <person name="Platzer M."/>
            <person name="Groth M."/>
            <person name="Szafranski K."/>
            <person name="Schliwa M."/>
        </authorList>
    </citation>
    <scope>NUCLEOTIDE SEQUENCE [LARGE SCALE GENOMIC DNA]</scope>
</reference>
<organism evidence="4 5">
    <name type="scientific">Reticulomyxa filosa</name>
    <dbReference type="NCBI Taxonomy" id="46433"/>
    <lineage>
        <taxon>Eukaryota</taxon>
        <taxon>Sar</taxon>
        <taxon>Rhizaria</taxon>
        <taxon>Retaria</taxon>
        <taxon>Foraminifera</taxon>
        <taxon>Monothalamids</taxon>
        <taxon>Reticulomyxidae</taxon>
        <taxon>Reticulomyxa</taxon>
    </lineage>
</organism>